<reference evidence="11" key="1">
    <citation type="journal article" date="2015" name="ISME J.">
        <title>Aquifer environment selects for microbial species cohorts in sediment and groundwater.</title>
        <authorList>
            <person name="Hug L.A."/>
            <person name="Thomas B.C."/>
            <person name="Brown C.T."/>
            <person name="Frischkorn K.R."/>
            <person name="Williams K.H."/>
            <person name="Tringe S.G."/>
            <person name="Banfield J.F."/>
        </authorList>
    </citation>
    <scope>NUCLEOTIDE SEQUENCE</scope>
</reference>
<evidence type="ECO:0000256" key="8">
    <source>
        <dbReference type="RuleBase" id="RU003905"/>
    </source>
</evidence>
<protein>
    <recommendedName>
        <fullName evidence="6 7">Large ribosomal subunit protein uL3</fullName>
    </recommendedName>
</protein>
<dbReference type="GO" id="GO:0003735">
    <property type="term" value="F:structural constituent of ribosome"/>
    <property type="evidence" value="ECO:0007669"/>
    <property type="project" value="UniProtKB-UniRule"/>
</dbReference>
<evidence type="ECO:0000256" key="2">
    <source>
        <dbReference type="ARBA" id="ARBA00022730"/>
    </source>
</evidence>
<sequence length="223" mass="24355">MAPSGILGRKIGMTQVYRDDGRLEAATVIEAGPCIVTQVKTRDRDGYEAVQVGFGEAKRLNAPERGHLGLGRLERRGQRPQLSLLRHLRELPSPADGAAVGDRYTVEMFAPGQWVDVRGRSKGRGFAGGVRRHGFHGGPKTHGQSDRHRAPGSVGATTTPGRVVKGMRMAGHLGDRNVTVQHLEVLRVELERNLIFLRGAVPGAYRGLLVLRPSRRQPKGTRD</sequence>
<dbReference type="InterPro" id="IPR009000">
    <property type="entry name" value="Transl_B-barrel_sf"/>
</dbReference>
<gene>
    <name evidence="7" type="primary">rplC</name>
</gene>
<dbReference type="InterPro" id="IPR019927">
    <property type="entry name" value="Ribosomal_uL3_bac/org-type"/>
</dbReference>
<comment type="function">
    <text evidence="7 9">One of the primary rRNA binding proteins, it binds directly near the 3'-end of the 23S rRNA, where it nucleates assembly of the 50S subunit.</text>
</comment>
<dbReference type="NCBIfam" id="TIGR03625">
    <property type="entry name" value="L3_bact"/>
    <property type="match status" value="1"/>
</dbReference>
<dbReference type="PANTHER" id="PTHR11229:SF16">
    <property type="entry name" value="LARGE RIBOSOMAL SUBUNIT PROTEIN UL3C"/>
    <property type="match status" value="1"/>
</dbReference>
<dbReference type="AlphaFoldDB" id="A0A0H4TDV6"/>
<keyword evidence="2 7" id="KW-0699">rRNA-binding</keyword>
<dbReference type="Pfam" id="PF00297">
    <property type="entry name" value="Ribosomal_L3"/>
    <property type="match status" value="1"/>
</dbReference>
<evidence type="ECO:0000256" key="4">
    <source>
        <dbReference type="ARBA" id="ARBA00022980"/>
    </source>
</evidence>
<dbReference type="InterPro" id="IPR019926">
    <property type="entry name" value="Ribosomal_uL3_CS"/>
</dbReference>
<keyword evidence="4 7" id="KW-0689">Ribosomal protein</keyword>
<dbReference type="FunFam" id="2.40.30.10:FF:000004">
    <property type="entry name" value="50S ribosomal protein L3"/>
    <property type="match status" value="1"/>
</dbReference>
<feature type="region of interest" description="Disordered" evidence="10">
    <location>
        <begin position="126"/>
        <end position="160"/>
    </location>
</feature>
<evidence type="ECO:0000256" key="9">
    <source>
        <dbReference type="RuleBase" id="RU003906"/>
    </source>
</evidence>
<evidence type="ECO:0000313" key="11">
    <source>
        <dbReference type="EMBL" id="AKQ05125.1"/>
    </source>
</evidence>
<dbReference type="InterPro" id="IPR000597">
    <property type="entry name" value="Ribosomal_uL3"/>
</dbReference>
<name>A0A0H4TDV6_9CHLR</name>
<dbReference type="PROSITE" id="PS00474">
    <property type="entry name" value="RIBOSOMAL_L3"/>
    <property type="match status" value="1"/>
</dbReference>
<dbReference type="Gene3D" id="2.40.30.10">
    <property type="entry name" value="Translation factors"/>
    <property type="match status" value="1"/>
</dbReference>
<evidence type="ECO:0000256" key="10">
    <source>
        <dbReference type="SAM" id="MobiDB-lite"/>
    </source>
</evidence>
<accession>A0A0H4TDV6</accession>
<evidence type="ECO:0000256" key="5">
    <source>
        <dbReference type="ARBA" id="ARBA00023274"/>
    </source>
</evidence>
<dbReference type="GO" id="GO:0022625">
    <property type="term" value="C:cytosolic large ribosomal subunit"/>
    <property type="evidence" value="ECO:0007669"/>
    <property type="project" value="TreeGrafter"/>
</dbReference>
<evidence type="ECO:0000256" key="3">
    <source>
        <dbReference type="ARBA" id="ARBA00022884"/>
    </source>
</evidence>
<keyword evidence="5 7" id="KW-0687">Ribonucleoprotein</keyword>
<dbReference type="SUPFAM" id="SSF50447">
    <property type="entry name" value="Translation proteins"/>
    <property type="match status" value="1"/>
</dbReference>
<comment type="subunit">
    <text evidence="7 9">Part of the 50S ribosomal subunit. Forms a cluster with proteins L14 and L19.</text>
</comment>
<evidence type="ECO:0000256" key="1">
    <source>
        <dbReference type="ARBA" id="ARBA00006540"/>
    </source>
</evidence>
<proteinExistence type="inferred from homology"/>
<dbReference type="GO" id="GO:0006412">
    <property type="term" value="P:translation"/>
    <property type="evidence" value="ECO:0007669"/>
    <property type="project" value="UniProtKB-UniRule"/>
</dbReference>
<evidence type="ECO:0000256" key="6">
    <source>
        <dbReference type="ARBA" id="ARBA00035243"/>
    </source>
</evidence>
<dbReference type="PANTHER" id="PTHR11229">
    <property type="entry name" value="50S RIBOSOMAL PROTEIN L3"/>
    <property type="match status" value="1"/>
</dbReference>
<organism evidence="11">
    <name type="scientific">uncultured Chloroflexi bacterium Rifle_16ft_4_minimus_29343</name>
    <dbReference type="NCBI Taxonomy" id="1665066"/>
    <lineage>
        <taxon>Bacteria</taxon>
        <taxon>Bacillati</taxon>
        <taxon>Chloroflexota</taxon>
        <taxon>environmental samples</taxon>
    </lineage>
</organism>
<dbReference type="GO" id="GO:0019843">
    <property type="term" value="F:rRNA binding"/>
    <property type="evidence" value="ECO:0007669"/>
    <property type="project" value="UniProtKB-UniRule"/>
</dbReference>
<dbReference type="EMBL" id="KT007061">
    <property type="protein sequence ID" value="AKQ05125.1"/>
    <property type="molecule type" value="Genomic_DNA"/>
</dbReference>
<comment type="similarity">
    <text evidence="1 7 8">Belongs to the universal ribosomal protein uL3 family.</text>
</comment>
<keyword evidence="3 7" id="KW-0694">RNA-binding</keyword>
<dbReference type="Gene3D" id="3.30.160.810">
    <property type="match status" value="1"/>
</dbReference>
<evidence type="ECO:0000256" key="7">
    <source>
        <dbReference type="HAMAP-Rule" id="MF_01325"/>
    </source>
</evidence>
<dbReference type="HAMAP" id="MF_01325_B">
    <property type="entry name" value="Ribosomal_uL3_B"/>
    <property type="match status" value="1"/>
</dbReference>